<dbReference type="RefSeq" id="XP_002809101.1">
    <property type="nucleotide sequence ID" value="XM_002809055.1"/>
</dbReference>
<evidence type="ECO:0000256" key="1">
    <source>
        <dbReference type="SAM" id="MobiDB-lite"/>
    </source>
</evidence>
<reference evidence="3" key="2">
    <citation type="journal article" date="2002" name="Nature">
        <title>Sequence of Plasmodium falciparum chromosomes 1, 3-9 and 13.</title>
        <authorList>
            <person name="Hall N."/>
            <person name="Pain A."/>
            <person name="Berriman M."/>
            <person name="Churcher C."/>
            <person name="Harris B."/>
            <person name="Harris D."/>
            <person name="Mungall K."/>
            <person name="Bowman S."/>
            <person name="Atkin R."/>
            <person name="Baker S."/>
            <person name="Barron A."/>
            <person name="Brooks K."/>
            <person name="Buckee C.O."/>
            <person name="Burrows C."/>
            <person name="Cherevach I."/>
            <person name="Chillingworth C."/>
            <person name="Chillingworth T."/>
            <person name="Christodoulou Z."/>
            <person name="Clark L."/>
            <person name="Clark R."/>
            <person name="Corto C."/>
            <person name="Cronin A."/>
            <person name="Davies R."/>
            <person name="Davies P."/>
            <person name="Dear P."/>
            <person name="Dearden F."/>
            <person name="Doggett J."/>
            <person name="Feltwell T."/>
            <person name="Goble A."/>
            <person name="Goodhead I."/>
            <person name="Gwilliam R."/>
            <person name="Hamlin N."/>
            <person name="Hance Z."/>
            <person name="Harper D."/>
            <person name="Hauser H."/>
            <person name="Hornsby T."/>
            <person name="Holroyd S."/>
            <person name="Horrocks P."/>
            <person name="Humphray S."/>
            <person name="Jagels K."/>
            <person name="James D."/>
            <person name="Johnson D."/>
            <person name="Kerhornou A."/>
            <person name="Knight A."/>
            <person name="Kontfortov B."/>
            <person name="Keyes S."/>
            <person name="Larke N."/>
            <person name="Lawson D."/>
            <person name="Lennard N."/>
            <person name="Line A."/>
            <person name="Maddison M."/>
            <person name="McLean J."/>
            <person name="Mooney P."/>
            <person name="Moule S."/>
            <person name="Murphy L."/>
            <person name="Oliver K."/>
            <person name="Ormond D."/>
            <person name="Price C."/>
            <person name="Quail M.A."/>
            <person name="Rabbinowitsch E."/>
            <person name="Rajandream M-A."/>
            <person name="Rutter S."/>
            <person name="Rutherford K.M."/>
            <person name="Sanders M."/>
            <person name="Simmonds M."/>
            <person name="Seeger K."/>
            <person name="Sharp S."/>
            <person name="Smith R."/>
            <person name="Squares R."/>
            <person name="Squares S."/>
            <person name="Stevens K."/>
            <person name="Taylor K."/>
            <person name="Tivey A."/>
            <person name="Unwin L."/>
            <person name="Whitehead S."/>
            <person name="Woodward J."/>
            <person name="Sulston J.E."/>
            <person name="Craig A."/>
            <person name="Newbold C."/>
            <person name="Barrell B.G."/>
        </authorList>
    </citation>
    <scope>NUCLEOTIDE SEQUENCE [LARGE SCALE GENOMIC DNA]</scope>
    <source>
        <strain evidence="3">Isolate 3D7</strain>
    </source>
</reference>
<feature type="region of interest" description="Disordered" evidence="1">
    <location>
        <begin position="414"/>
        <end position="433"/>
    </location>
</feature>
<dbReference type="KEGG" id="pfa:PF3D7_1363000"/>
<organism evidence="2 3">
    <name type="scientific">Plasmodium falciparum (isolate 3D7)</name>
    <dbReference type="NCBI Taxonomy" id="36329"/>
    <lineage>
        <taxon>Eukaryota</taxon>
        <taxon>Sar</taxon>
        <taxon>Alveolata</taxon>
        <taxon>Apicomplexa</taxon>
        <taxon>Aconoidasida</taxon>
        <taxon>Haemosporida</taxon>
        <taxon>Plasmodiidae</taxon>
        <taxon>Plasmodium</taxon>
        <taxon>Plasmodium (Laverania)</taxon>
    </lineage>
</organism>
<dbReference type="GeneID" id="813882"/>
<dbReference type="OrthoDB" id="371040at2759"/>
<dbReference type="FunCoup" id="A0A5K1K998">
    <property type="interactions" value="747"/>
</dbReference>
<dbReference type="InParanoid" id="A0A5K1K998"/>
<gene>
    <name evidence="2" type="ORF">PF3D7_1363000</name>
</gene>
<evidence type="ECO:0000313" key="3">
    <source>
        <dbReference type="Proteomes" id="UP000001450"/>
    </source>
</evidence>
<dbReference type="Proteomes" id="UP000001450">
    <property type="component" value="Chromosome 13"/>
</dbReference>
<evidence type="ECO:0000313" key="2">
    <source>
        <dbReference type="EMBL" id="VWP77947.1"/>
    </source>
</evidence>
<name>A0A5K1K998_PLAF7</name>
<proteinExistence type="predicted"/>
<protein>
    <submittedName>
        <fullName evidence="2">Uncharacterized protein</fullName>
    </submittedName>
</protein>
<sequence>MPLFKVKGEGTNIAYHEQIYTYKNVEKYDEDIIDIDKKFLKIPNKNLEILKRINIYSKYDKNEETNNGLIKKRKRIRNKIYSNNLIDDIKYMDILICGDKNSGKTTFLNCIGCIENNCLGNKCEYYEKDNKKDETKNKYHNNNYNNNKKIDVKKLENNISYNNFNNNEKYSNNIFNIKKKNQQVIWNDNKLELLSYIPIIFSKLINRNYEQFRKSFKKNFLDTDVCEMSLFITRDDLSFINYEFEISNDFCTNHDFNYIKINFCEYGEDFFHKIKKYYQIYYYKKNKYILHEEMEKKKKKKKKKNQNLPLFHSPRIMNMIECALFRIREIKYINFFINLKKSFILVKCTTRLYNIMIKKRYFKTSVLKIGSCRNIKRTINNILFYKRNIHILNKYVDIKSDNKQFFASYIKYKQNKNNNNNNNNNNNDKRKKKKKNLFVTINEEWILKTFENINIIKNLNNYNMKDILFLASRSFNFEKLSKKYYIFFNITYNMNIINNIINKTKKYNLQILYYLINIFVYKNWKIYKYKEKKNKTNMITEMIFKYYPNKKKNIYNTTRENNIFIIYNTTRENNIYNIYNTTRENNIYNIYNTTRENNIFNIYNIYNTTHRNDIYKIYNIHNRSHKKNILYISRKQADMVNFLKKDKLEIHNFFKMFYDEYIYKNQNKSYVKLLEGEHFDLCFLFMKLYFYYYFYINNEKEENTTLYRKNEPKLNFQNFIYLKQIEIVRKNDGITYNNICVPSCVYSFINLLKMYYKNYPFFTLKKNNILFLVHIILLSIAHYKLMRKSCDFLFPSNKWTVNYICYFDKAVIINSIVSLLEKKNEHGEHNKCEVNKNIKNQQDHTNKYIFSHKNGEKKKKFHAIWSCAHYKKYKRRRNILQGIVKNIDINNIPPYFIINNIKTNWLYIKKVMVNLNICSYHNQYMYIYPNISYDIILYFNDNNKHLFSYNMNEKNNFPKISFKPIYKNTYRHIKNKDDDKKKIKKKNILHFPFNHKVLKYFSDTFQMTNDDKENELLLQYLYMNFSKELANLLRYINKEKYKNKHKRINRFVRNNIFILLNCVMDIYYIMEYTYPGRKKKKKKKVKLNEKKKKYIYITINNSNDTYINEENIQNKSFIEKEEKKITFHIYKNDPMFNSIYSLWEDLKINQTQKLLINTYLEHLREHLNFSIYA</sequence>
<dbReference type="OMA" id="MITEMIF"/>
<feature type="compositionally biased region" description="Low complexity" evidence="1">
    <location>
        <begin position="414"/>
        <end position="426"/>
    </location>
</feature>
<dbReference type="EMBL" id="AL844509">
    <property type="protein sequence ID" value="VWP77947.1"/>
    <property type="molecule type" value="Genomic_DNA"/>
</dbReference>
<dbReference type="PaxDb" id="5833-MAL13P1.317"/>
<accession>A0A5K1K998</accession>
<dbReference type="AlphaFoldDB" id="A0A5K1K998"/>
<dbReference type="VEuPathDB" id="PlasmoDB:PF3D7_1363000"/>
<reference evidence="3" key="1">
    <citation type="journal article" date="2002" name="Nature">
        <title>Genome sequence of the human malaria parasite Plasmodium falciparum.</title>
        <authorList>
            <person name="Gardner M.J."/>
            <person name="Hall N."/>
            <person name="Fung E."/>
            <person name="White O."/>
            <person name="Berriman M."/>
            <person name="Hyman R.W."/>
            <person name="Carlton J.M."/>
            <person name="Pain A."/>
            <person name="Nelson K.E."/>
            <person name="Bowman S."/>
            <person name="Paulsen I.T."/>
            <person name="James K."/>
            <person name="Eisen J.A."/>
            <person name="Rutherford K."/>
            <person name="Salzberg S.L."/>
            <person name="Craig A."/>
            <person name="Kyes S."/>
            <person name="Chan M.S."/>
            <person name="Nene V."/>
            <person name="Shallom S.J."/>
            <person name="Suh B."/>
            <person name="Peterson J."/>
            <person name="Angiuoli S."/>
            <person name="Pertea M."/>
            <person name="Allen J."/>
            <person name="Selengut J."/>
            <person name="Haft D."/>
            <person name="Mather M.W."/>
            <person name="Vaidya A.B."/>
            <person name="Martin D.M."/>
            <person name="Fairlamb A.H."/>
            <person name="Fraunholz M.J."/>
            <person name="Roos D.S."/>
            <person name="Ralph S.A."/>
            <person name="McFadden G.I."/>
            <person name="Cummings L.M."/>
            <person name="Subramanian G.M."/>
            <person name="Mungall C."/>
            <person name="Venter J.C."/>
            <person name="Carucci D.J."/>
            <person name="Hoffman S.L."/>
            <person name="Newbold C."/>
            <person name="Davis R.W."/>
            <person name="Fraser C.M."/>
            <person name="Barrell B."/>
        </authorList>
    </citation>
    <scope>NUCLEOTIDE SEQUENCE [LARGE SCALE GENOMIC DNA]</scope>
    <source>
        <strain evidence="3">Isolate 3D7</strain>
    </source>
</reference>
<keyword evidence="3" id="KW-1185">Reference proteome</keyword>